<evidence type="ECO:0000256" key="1">
    <source>
        <dbReference type="ARBA" id="ARBA00004141"/>
    </source>
</evidence>
<comment type="subcellular location">
    <subcellularLocation>
        <location evidence="1">Membrane</location>
        <topology evidence="1">Multi-pass membrane protein</topology>
    </subcellularLocation>
</comment>
<evidence type="ECO:0000313" key="9">
    <source>
        <dbReference type="Proteomes" id="UP000076761"/>
    </source>
</evidence>
<feature type="chain" id="PRO_5007865822" evidence="7">
    <location>
        <begin position="22"/>
        <end position="95"/>
    </location>
</feature>
<dbReference type="Pfam" id="PF06140">
    <property type="entry name" value="Ifi-6-16"/>
    <property type="match status" value="1"/>
</dbReference>
<evidence type="ECO:0000256" key="4">
    <source>
        <dbReference type="ARBA" id="ARBA00022989"/>
    </source>
</evidence>
<feature type="signal peptide" evidence="7">
    <location>
        <begin position="1"/>
        <end position="21"/>
    </location>
</feature>
<dbReference type="InterPro" id="IPR038213">
    <property type="entry name" value="IFI6/IFI27-like_sf"/>
</dbReference>
<dbReference type="EMBL" id="KV425581">
    <property type="protein sequence ID" value="KZT23892.1"/>
    <property type="molecule type" value="Genomic_DNA"/>
</dbReference>
<dbReference type="GO" id="GO:0016020">
    <property type="term" value="C:membrane"/>
    <property type="evidence" value="ECO:0007669"/>
    <property type="project" value="UniProtKB-SubCell"/>
</dbReference>
<evidence type="ECO:0000313" key="8">
    <source>
        <dbReference type="EMBL" id="KZT23892.1"/>
    </source>
</evidence>
<dbReference type="InParanoid" id="A0A165RJ94"/>
<keyword evidence="3 6" id="KW-0812">Transmembrane</keyword>
<protein>
    <submittedName>
        <fullName evidence="8">Uncharacterized protein</fullName>
    </submittedName>
</protein>
<comment type="similarity">
    <text evidence="2">Belongs to the IFI6/IFI27 family.</text>
</comment>
<dbReference type="Gene3D" id="6.10.110.10">
    <property type="match status" value="1"/>
</dbReference>
<name>A0A165RJ94_9AGAM</name>
<reference evidence="8 9" key="1">
    <citation type="journal article" date="2016" name="Mol. Biol. Evol.">
        <title>Comparative Genomics of Early-Diverging Mushroom-Forming Fungi Provides Insights into the Origins of Lignocellulose Decay Capabilities.</title>
        <authorList>
            <person name="Nagy L.G."/>
            <person name="Riley R."/>
            <person name="Tritt A."/>
            <person name="Adam C."/>
            <person name="Daum C."/>
            <person name="Floudas D."/>
            <person name="Sun H."/>
            <person name="Yadav J.S."/>
            <person name="Pangilinan J."/>
            <person name="Larsson K.H."/>
            <person name="Matsuura K."/>
            <person name="Barry K."/>
            <person name="Labutti K."/>
            <person name="Kuo R."/>
            <person name="Ohm R.A."/>
            <person name="Bhattacharya S.S."/>
            <person name="Shirouzu T."/>
            <person name="Yoshinaga Y."/>
            <person name="Martin F.M."/>
            <person name="Grigoriev I.V."/>
            <person name="Hibbett D.S."/>
        </authorList>
    </citation>
    <scope>NUCLEOTIDE SEQUENCE [LARGE SCALE GENOMIC DNA]</scope>
    <source>
        <strain evidence="8 9">HHB14362 ss-1</strain>
    </source>
</reference>
<proteinExistence type="inferred from homology"/>
<feature type="transmembrane region" description="Helical" evidence="6">
    <location>
        <begin position="70"/>
        <end position="89"/>
    </location>
</feature>
<dbReference type="InterPro" id="IPR009311">
    <property type="entry name" value="IFI6/IFI27-like"/>
</dbReference>
<keyword evidence="5 6" id="KW-0472">Membrane</keyword>
<keyword evidence="4 6" id="KW-1133">Transmembrane helix</keyword>
<gene>
    <name evidence="8" type="ORF">NEOLEDRAFT_1135724</name>
</gene>
<evidence type="ECO:0000256" key="3">
    <source>
        <dbReference type="ARBA" id="ARBA00022692"/>
    </source>
</evidence>
<keyword evidence="9" id="KW-1185">Reference proteome</keyword>
<evidence type="ECO:0000256" key="5">
    <source>
        <dbReference type="ARBA" id="ARBA00023136"/>
    </source>
</evidence>
<evidence type="ECO:0000256" key="7">
    <source>
        <dbReference type="SAM" id="SignalP"/>
    </source>
</evidence>
<dbReference type="Proteomes" id="UP000076761">
    <property type="component" value="Unassembled WGS sequence"/>
</dbReference>
<evidence type="ECO:0000256" key="2">
    <source>
        <dbReference type="ARBA" id="ARBA00007262"/>
    </source>
</evidence>
<dbReference type="AlphaFoldDB" id="A0A165RJ94"/>
<keyword evidence="7" id="KW-0732">Signal</keyword>
<dbReference type="OrthoDB" id="440424at2759"/>
<sequence length="95" mass="9195">MKAAAAGAALLLPAAFPSVGGAIVQGLGFGALGVVKASPAALYQSAVLGGYIAKGSAFAWLQSVGALGTLGSPLAPLLVIGVPACAYLLRSSNRK</sequence>
<evidence type="ECO:0000256" key="6">
    <source>
        <dbReference type="SAM" id="Phobius"/>
    </source>
</evidence>
<accession>A0A165RJ94</accession>
<organism evidence="8 9">
    <name type="scientific">Neolentinus lepideus HHB14362 ss-1</name>
    <dbReference type="NCBI Taxonomy" id="1314782"/>
    <lineage>
        <taxon>Eukaryota</taxon>
        <taxon>Fungi</taxon>
        <taxon>Dikarya</taxon>
        <taxon>Basidiomycota</taxon>
        <taxon>Agaricomycotina</taxon>
        <taxon>Agaricomycetes</taxon>
        <taxon>Gloeophyllales</taxon>
        <taxon>Gloeophyllaceae</taxon>
        <taxon>Neolentinus</taxon>
    </lineage>
</organism>